<proteinExistence type="predicted"/>
<dbReference type="AlphaFoldDB" id="A0A0G4GBZ2"/>
<reference evidence="1 2" key="1">
    <citation type="submission" date="2014-11" db="EMBL/GenBank/DDBJ databases">
        <authorList>
            <person name="Zhu J."/>
            <person name="Qi W."/>
            <person name="Song R."/>
        </authorList>
    </citation>
    <scope>NUCLEOTIDE SEQUENCE [LARGE SCALE GENOMIC DNA]</scope>
</reference>
<dbReference type="EMBL" id="CDMY01000624">
    <property type="protein sequence ID" value="CEM26677.1"/>
    <property type="molecule type" value="Genomic_DNA"/>
</dbReference>
<dbReference type="InParanoid" id="A0A0G4GBZ2"/>
<dbReference type="VEuPathDB" id="CryptoDB:Vbra_22116"/>
<sequence>MSDRNLARVSTSNLNGLFGVWVNEVQGLEASVVGVWLSRQKDGFIGLVAPHLRDAFGILWDDTTTTLLSKLEHSHRAEVRVQVTSSQGSGRDVLYASAIRDHSGDWDVKIAAAALAPIPGSTTIPAMTTMTTTHEAILFYESCETQVHREAHSTPLSPEEIQAFMTTVAGGAAQNQDDGNDLGETGE</sequence>
<protein>
    <submittedName>
        <fullName evidence="1">Uncharacterized protein</fullName>
    </submittedName>
</protein>
<accession>A0A0G4GBZ2</accession>
<evidence type="ECO:0000313" key="1">
    <source>
        <dbReference type="EMBL" id="CEM26677.1"/>
    </source>
</evidence>
<organism evidence="1 2">
    <name type="scientific">Vitrella brassicaformis (strain CCMP3155)</name>
    <dbReference type="NCBI Taxonomy" id="1169540"/>
    <lineage>
        <taxon>Eukaryota</taxon>
        <taxon>Sar</taxon>
        <taxon>Alveolata</taxon>
        <taxon>Colpodellida</taxon>
        <taxon>Vitrellaceae</taxon>
        <taxon>Vitrella</taxon>
    </lineage>
</organism>
<name>A0A0G4GBZ2_VITBC</name>
<evidence type="ECO:0000313" key="2">
    <source>
        <dbReference type="Proteomes" id="UP000041254"/>
    </source>
</evidence>
<gene>
    <name evidence="1" type="ORF">Vbra_22116</name>
</gene>
<dbReference type="Proteomes" id="UP000041254">
    <property type="component" value="Unassembled WGS sequence"/>
</dbReference>
<keyword evidence="2" id="KW-1185">Reference proteome</keyword>